<dbReference type="Proteomes" id="UP001057375">
    <property type="component" value="Unassembled WGS sequence"/>
</dbReference>
<dbReference type="PANTHER" id="PTHR44167:SF30">
    <property type="entry name" value="PHOSPHORYLASE KINASE"/>
    <property type="match status" value="1"/>
</dbReference>
<feature type="binding site" evidence="3">
    <location>
        <position position="63"/>
    </location>
    <ligand>
        <name>ATP</name>
        <dbReference type="ChEBI" id="CHEBI:30616"/>
    </ligand>
</feature>
<dbReference type="InterPro" id="IPR011009">
    <property type="entry name" value="Kinase-like_dom_sf"/>
</dbReference>
<keyword evidence="7" id="KW-1185">Reference proteome</keyword>
<reference evidence="6" key="1">
    <citation type="submission" date="2022-03" db="EMBL/GenBank/DDBJ databases">
        <title>Draft genome sequence of Aduncisulcus paluster, a free-living microaerophilic Fornicata.</title>
        <authorList>
            <person name="Yuyama I."/>
            <person name="Kume K."/>
            <person name="Tamura T."/>
            <person name="Inagaki Y."/>
            <person name="Hashimoto T."/>
        </authorList>
    </citation>
    <scope>NUCLEOTIDE SEQUENCE</scope>
    <source>
        <strain evidence="6">NY0171</strain>
    </source>
</reference>
<dbReference type="InterPro" id="IPR000719">
    <property type="entry name" value="Prot_kinase_dom"/>
</dbReference>
<evidence type="ECO:0000256" key="3">
    <source>
        <dbReference type="PROSITE-ProRule" id="PRU10141"/>
    </source>
</evidence>
<dbReference type="Gene3D" id="1.10.510.10">
    <property type="entry name" value="Transferase(Phosphotransferase) domain 1"/>
    <property type="match status" value="2"/>
</dbReference>
<dbReference type="Pfam" id="PF00069">
    <property type="entry name" value="Pkinase"/>
    <property type="match status" value="1"/>
</dbReference>
<keyword evidence="1 3" id="KW-0547">Nucleotide-binding</keyword>
<feature type="region of interest" description="Disordered" evidence="4">
    <location>
        <begin position="590"/>
        <end position="611"/>
    </location>
</feature>
<protein>
    <recommendedName>
        <fullName evidence="5">Protein kinase domain-containing protein</fullName>
    </recommendedName>
</protein>
<dbReference type="EMBL" id="BQXS01012764">
    <property type="protein sequence ID" value="GKT27719.1"/>
    <property type="molecule type" value="Genomic_DNA"/>
</dbReference>
<gene>
    <name evidence="6" type="ORF">ADUPG1_013988</name>
</gene>
<feature type="region of interest" description="Disordered" evidence="4">
    <location>
        <begin position="1"/>
        <end position="26"/>
    </location>
</feature>
<sequence length="1389" mass="157412">MSSKDTRQLASKIGSKPKYKPKRDSLTLTSSSTITPQCIIGNGGFAEVLLVKIDDIPFLCVLKKMLRIADKTVVKGCRKEFKVQRKLFNNPKCFHRIPRPLYILDLLDGDFKGVYGFLMEYCAGGSVSSFAKTWCADGKSMRTTGTEEDSDASSSDSSSESSVAECHSHIHFDPMSLDSVKVSALCVGMIECLDDVFTAKPRLIHRDIKPDNFLVRADPESKKCTIVLSDLGIAQIQNSISSSSVVKSFASSTLLSSSSSQPHKEDPSICGTLVYNSCEALQGMHSQESDAYSLGMTILAVFEGCDPFFHSPVLQGLKNRVEFATKLRNSILEGLGPKLSNSCLFRSLQTIEGGKYTPVFECLNDVFEGLTKVDIGKRMSVHKARERVQSIKRLLPDIGEGWKYPSIDDIVRLQLKKHGNNPGIIIKGGGGEKQSGLMSLMTMTTTSSSSSSSSSESSLPVGKRRFRGVNISTKVSKAPVTIMTQTSSTIMTSIVELIEKTKKTTSTEHVSFLFKKSVPNLCSIFSSLELDDAILSNHELYTKCFECLSLFVEHLALDSASSSVFLDKSSIKMLIDSLFEDMVRVEKILNPTENEDEKEKEEEEEEEEKEMSIATKSLFSIAVTAENRVESFRGKLIRQIPSVVDRFLNHILLDIYKCYASDTLSKLYYKQKNTLLSIFLGFQSSKEIKVHKSELVMCCTCLDQLLSHEHLDCAEKWISLPMEDRFDLFESFIDHIVKSDELLEGAVEEELCSLMAFHSNHIDIPSCEPLYDSLFPVFHRILERGSKHKLKGFTGGNFLRTLLNLAHSTSISLKLSIIDLAKSYFEPWMKVLNHDEVVGCWMAVLAQVSKGDFSLCSEVWPLFGPVIDIVRKDFVRQSIIVDGHEHVLRFLSNLCCDPSYIPQIYDKTKDLLHGWYVAIKKENHKFGIQYWSELISRLCSVSSLVPKISPKFDIAMEWCNCNNGGEGSANFSRYTRYCYPDWKGWNELCLIEKYSAKVYDELKKDDLLEDWFKVIEKSDNQLAISYWADLVSMLSTCPSNVSHLIPKFDSAMKWCYDNNLDCCDSYCVYLSNCDPNLRQWGDLLFSIRQCSDSASTARLYHDNRQAILSVFRRFRTIMSEFLDEEFSTMCVNYTDNLFCRYKSRFQDSFLPKIISNFENLLKRGSEGKLGKNVATNVTITLHNFCNCHSSGTKTSIIRLINPYFKRWLKKYPDSCILGDWMCVLAYVTWSSEENAPNESICAEAWSLFDPVVDIVKKEFVGKKITKDYHEYALLFFANLCCDPAHALQVFKKTSDQLLKWCKIFEKVKGPGIFIWGKLISMFSTIPSLVSKIYPEFEVFMELIAEGKKLEELSLDSEHLRWFKTVPARSKREKTIFGGDFKRYIRNCKK</sequence>
<dbReference type="InterPro" id="IPR017441">
    <property type="entry name" value="Protein_kinase_ATP_BS"/>
</dbReference>
<keyword evidence="2 3" id="KW-0067">ATP-binding</keyword>
<accession>A0ABQ5K554</accession>
<proteinExistence type="predicted"/>
<dbReference type="InterPro" id="IPR008271">
    <property type="entry name" value="Ser/Thr_kinase_AS"/>
</dbReference>
<evidence type="ECO:0000256" key="2">
    <source>
        <dbReference type="ARBA" id="ARBA00022840"/>
    </source>
</evidence>
<comment type="caution">
    <text evidence="6">The sequence shown here is derived from an EMBL/GenBank/DDBJ whole genome shotgun (WGS) entry which is preliminary data.</text>
</comment>
<evidence type="ECO:0000259" key="5">
    <source>
        <dbReference type="PROSITE" id="PS50011"/>
    </source>
</evidence>
<feature type="compositionally biased region" description="Acidic residues" evidence="4">
    <location>
        <begin position="593"/>
        <end position="609"/>
    </location>
</feature>
<dbReference type="PROSITE" id="PS00108">
    <property type="entry name" value="PROTEIN_KINASE_ST"/>
    <property type="match status" value="1"/>
</dbReference>
<evidence type="ECO:0000256" key="4">
    <source>
        <dbReference type="SAM" id="MobiDB-lite"/>
    </source>
</evidence>
<dbReference type="SMART" id="SM00220">
    <property type="entry name" value="S_TKc"/>
    <property type="match status" value="1"/>
</dbReference>
<evidence type="ECO:0000313" key="7">
    <source>
        <dbReference type="Proteomes" id="UP001057375"/>
    </source>
</evidence>
<organism evidence="6 7">
    <name type="scientific">Aduncisulcus paluster</name>
    <dbReference type="NCBI Taxonomy" id="2918883"/>
    <lineage>
        <taxon>Eukaryota</taxon>
        <taxon>Metamonada</taxon>
        <taxon>Carpediemonas-like organisms</taxon>
        <taxon>Aduncisulcus</taxon>
    </lineage>
</organism>
<name>A0ABQ5K554_9EUKA</name>
<feature type="domain" description="Protein kinase" evidence="5">
    <location>
        <begin position="34"/>
        <end position="395"/>
    </location>
</feature>
<evidence type="ECO:0000313" key="6">
    <source>
        <dbReference type="EMBL" id="GKT27719.1"/>
    </source>
</evidence>
<dbReference type="PANTHER" id="PTHR44167">
    <property type="entry name" value="OVARIAN-SPECIFIC SERINE/THREONINE-PROTEIN KINASE LOK-RELATED"/>
    <property type="match status" value="1"/>
</dbReference>
<dbReference type="SUPFAM" id="SSF56112">
    <property type="entry name" value="Protein kinase-like (PK-like)"/>
    <property type="match status" value="1"/>
</dbReference>
<dbReference type="PROSITE" id="PS00107">
    <property type="entry name" value="PROTEIN_KINASE_ATP"/>
    <property type="match status" value="1"/>
</dbReference>
<evidence type="ECO:0000256" key="1">
    <source>
        <dbReference type="ARBA" id="ARBA00022741"/>
    </source>
</evidence>
<dbReference type="PROSITE" id="PS50011">
    <property type="entry name" value="PROTEIN_KINASE_DOM"/>
    <property type="match status" value="1"/>
</dbReference>